<dbReference type="SMART" id="SM00530">
    <property type="entry name" value="HTH_XRE"/>
    <property type="match status" value="1"/>
</dbReference>
<gene>
    <name evidence="3" type="ORF">ET495_14530</name>
</gene>
<proteinExistence type="predicted"/>
<dbReference type="CDD" id="cd00093">
    <property type="entry name" value="HTH_XRE"/>
    <property type="match status" value="1"/>
</dbReference>
<evidence type="ECO:0000259" key="2">
    <source>
        <dbReference type="PROSITE" id="PS50943"/>
    </source>
</evidence>
<reference evidence="3 4" key="1">
    <citation type="submission" date="2019-01" db="EMBL/GenBank/DDBJ databases">
        <title>Genome sequencing of strain 2JSPR-7.</title>
        <authorList>
            <person name="Heo J."/>
            <person name="Kim S.-J."/>
            <person name="Kim J.-S."/>
            <person name="Hong S.-B."/>
            <person name="Kwon S.-W."/>
        </authorList>
    </citation>
    <scope>NUCLEOTIDE SEQUENCE [LARGE SCALE GENOMIC DNA]</scope>
    <source>
        <strain evidence="3 4">2JSPR-7</strain>
    </source>
</reference>
<evidence type="ECO:0000313" key="3">
    <source>
        <dbReference type="EMBL" id="QAY64228.1"/>
    </source>
</evidence>
<name>A0A4P6F1L6_9MICO</name>
<feature type="compositionally biased region" description="Low complexity" evidence="1">
    <location>
        <begin position="74"/>
        <end position="103"/>
    </location>
</feature>
<protein>
    <submittedName>
        <fullName evidence="3">XRE family transcriptional regulator</fullName>
    </submittedName>
</protein>
<dbReference type="GO" id="GO:0003677">
    <property type="term" value="F:DNA binding"/>
    <property type="evidence" value="ECO:0007669"/>
    <property type="project" value="InterPro"/>
</dbReference>
<dbReference type="InterPro" id="IPR010982">
    <property type="entry name" value="Lambda_DNA-bd_dom_sf"/>
</dbReference>
<accession>A0A4P6F1L6</accession>
<dbReference type="OrthoDB" id="5149664at2"/>
<dbReference type="EMBL" id="CP035495">
    <property type="protein sequence ID" value="QAY64228.1"/>
    <property type="molecule type" value="Genomic_DNA"/>
</dbReference>
<feature type="domain" description="HTH cro/C1-type" evidence="2">
    <location>
        <begin position="13"/>
        <end position="64"/>
    </location>
</feature>
<sequence>MWVKDPELIRWTRQQRRYTQRDLAFLVRRSQAAIYAVEAGKLRSIGDDFALAIAQRLDVPWELLFQADSDGETAPASPVRRGARRASSAPAAGPEAAVSPSAGDDPGVASRREVFEQ</sequence>
<dbReference type="PROSITE" id="PS50943">
    <property type="entry name" value="HTH_CROC1"/>
    <property type="match status" value="1"/>
</dbReference>
<dbReference type="RefSeq" id="WP_129205381.1">
    <property type="nucleotide sequence ID" value="NZ_CP035495.1"/>
</dbReference>
<dbReference type="InterPro" id="IPR001387">
    <property type="entry name" value="Cro/C1-type_HTH"/>
</dbReference>
<dbReference type="Gene3D" id="1.10.260.40">
    <property type="entry name" value="lambda repressor-like DNA-binding domains"/>
    <property type="match status" value="1"/>
</dbReference>
<organism evidence="3 4">
    <name type="scientific">Xylanimonas allomyrinae</name>
    <dbReference type="NCBI Taxonomy" id="2509459"/>
    <lineage>
        <taxon>Bacteria</taxon>
        <taxon>Bacillati</taxon>
        <taxon>Actinomycetota</taxon>
        <taxon>Actinomycetes</taxon>
        <taxon>Micrococcales</taxon>
        <taxon>Promicromonosporaceae</taxon>
        <taxon>Xylanimonas</taxon>
    </lineage>
</organism>
<dbReference type="Proteomes" id="UP000291758">
    <property type="component" value="Chromosome"/>
</dbReference>
<feature type="region of interest" description="Disordered" evidence="1">
    <location>
        <begin position="70"/>
        <end position="117"/>
    </location>
</feature>
<dbReference type="KEGG" id="xyl:ET495_14530"/>
<dbReference type="AlphaFoldDB" id="A0A4P6F1L6"/>
<keyword evidence="4" id="KW-1185">Reference proteome</keyword>
<evidence type="ECO:0000256" key="1">
    <source>
        <dbReference type="SAM" id="MobiDB-lite"/>
    </source>
</evidence>
<dbReference type="SUPFAM" id="SSF47413">
    <property type="entry name" value="lambda repressor-like DNA-binding domains"/>
    <property type="match status" value="1"/>
</dbReference>
<dbReference type="Pfam" id="PF01381">
    <property type="entry name" value="HTH_3"/>
    <property type="match status" value="1"/>
</dbReference>
<evidence type="ECO:0000313" key="4">
    <source>
        <dbReference type="Proteomes" id="UP000291758"/>
    </source>
</evidence>